<feature type="compositionally biased region" description="Basic and acidic residues" evidence="1">
    <location>
        <begin position="226"/>
        <end position="243"/>
    </location>
</feature>
<comment type="caution">
    <text evidence="2">The sequence shown here is derived from an EMBL/GenBank/DDBJ whole genome shotgun (WGS) entry which is preliminary data.</text>
</comment>
<evidence type="ECO:0000256" key="1">
    <source>
        <dbReference type="SAM" id="MobiDB-lite"/>
    </source>
</evidence>
<reference evidence="2 3" key="1">
    <citation type="journal article" date="2019" name="Genome Biol. Evol.">
        <title>Genomic Plasticity Mediated by Transposable Elements in the Plant Pathogenic Fungus Colletotrichum higginsianum.</title>
        <authorList>
            <person name="Tsushima A."/>
            <person name="Gan P."/>
            <person name="Kumakura N."/>
            <person name="Narusaka M."/>
            <person name="Takano Y."/>
            <person name="Narusaka Y."/>
            <person name="Shirasu K."/>
        </authorList>
    </citation>
    <scope>NUCLEOTIDE SEQUENCE [LARGE SCALE GENOMIC DNA]</scope>
    <source>
        <strain evidence="2 3">MAFF305635-RFP</strain>
    </source>
</reference>
<feature type="compositionally biased region" description="Polar residues" evidence="1">
    <location>
        <begin position="61"/>
        <end position="97"/>
    </location>
</feature>
<evidence type="ECO:0000313" key="3">
    <source>
        <dbReference type="Proteomes" id="UP000305883"/>
    </source>
</evidence>
<sequence>MSDNSSKMPDGQGNNNDANENGKTNQRRTTLPFRGRNEHQVHDRLRRGIDLSRFAPVMLPNNDQAGKTTPDSSAGGATTNQTAPQDSAGQNPPSSGVMTGFRSAGTQRAPRKFNLEVYEGIPVHLQNGKVDVDLSNVPNAMIKGIKRRRDGLSTTSIIPGTNIEMEAHFGTRKTAASWALKRQKLDPSEKVSIFAFKGMPSSLQNLLGSESGQRPNLIGNINPKEAPAESTKDKADHKADDTGKPSGCGNCGKPDHELAACVGPVTRDRGDIRGCPFCNTKAHTYDWCCDDHEKRTGEVMTNDDHFKYLVHMRTGKPLIRSDKISVWLLVMGFPEQGQSLNTPHCNPQGYPLSERTARLMAADKNNILHRDNVTKITYTNRSYVTDLVDDRTHNLESISRNIMFRVPSQVGHNYVKNNLFEEDFVADSALDEALKKTHGPSSELLDKAKHSRERAGEKIKLAVHRTLDQVKTFSMRDSDWARTAYNNFSRYQPKDSSMVLETLNEVSNVIKATETARSQMDIEDSMNDQRRPGDDNAEDKMA</sequence>
<dbReference type="EMBL" id="MWPZ01000004">
    <property type="protein sequence ID" value="TID00140.1"/>
    <property type="molecule type" value="Genomic_DNA"/>
</dbReference>
<feature type="compositionally biased region" description="Basic and acidic residues" evidence="1">
    <location>
        <begin position="527"/>
        <end position="542"/>
    </location>
</feature>
<organism evidence="2 3">
    <name type="scientific">Colletotrichum higginsianum</name>
    <dbReference type="NCBI Taxonomy" id="80884"/>
    <lineage>
        <taxon>Eukaryota</taxon>
        <taxon>Fungi</taxon>
        <taxon>Dikarya</taxon>
        <taxon>Ascomycota</taxon>
        <taxon>Pezizomycotina</taxon>
        <taxon>Sordariomycetes</taxon>
        <taxon>Hypocreomycetidae</taxon>
        <taxon>Glomerellales</taxon>
        <taxon>Glomerellaceae</taxon>
        <taxon>Colletotrichum</taxon>
        <taxon>Colletotrichum destructivum species complex</taxon>
    </lineage>
</organism>
<feature type="compositionally biased region" description="Basic and acidic residues" evidence="1">
    <location>
        <begin position="35"/>
        <end position="50"/>
    </location>
</feature>
<feature type="region of interest" description="Disordered" evidence="1">
    <location>
        <begin position="1"/>
        <end position="102"/>
    </location>
</feature>
<dbReference type="Proteomes" id="UP000305883">
    <property type="component" value="Unassembled WGS sequence"/>
</dbReference>
<feature type="region of interest" description="Disordered" evidence="1">
    <location>
        <begin position="206"/>
        <end position="249"/>
    </location>
</feature>
<dbReference type="AlphaFoldDB" id="A0A4T0W4G5"/>
<evidence type="ECO:0000313" key="2">
    <source>
        <dbReference type="EMBL" id="TID00140.1"/>
    </source>
</evidence>
<feature type="region of interest" description="Disordered" evidence="1">
    <location>
        <begin position="514"/>
        <end position="542"/>
    </location>
</feature>
<accession>A0A4T0W4G5</accession>
<protein>
    <submittedName>
        <fullName evidence="2">Uncharacterized protein</fullName>
    </submittedName>
</protein>
<proteinExistence type="predicted"/>
<feature type="compositionally biased region" description="Polar residues" evidence="1">
    <location>
        <begin position="1"/>
        <end position="29"/>
    </location>
</feature>
<name>A0A4T0W4G5_9PEZI</name>
<dbReference type="OrthoDB" id="4851152at2759"/>
<gene>
    <name evidence="2" type="ORF">CH35J_005796</name>
</gene>